<dbReference type="AlphaFoldDB" id="A0AA88AHR2"/>
<reference evidence="1" key="1">
    <citation type="submission" date="2023-07" db="EMBL/GenBank/DDBJ databases">
        <title>draft genome sequence of fig (Ficus carica).</title>
        <authorList>
            <person name="Takahashi T."/>
            <person name="Nishimura K."/>
        </authorList>
    </citation>
    <scope>NUCLEOTIDE SEQUENCE</scope>
</reference>
<dbReference type="EMBL" id="BTGU01000022">
    <property type="protein sequence ID" value="GMN46243.1"/>
    <property type="molecule type" value="Genomic_DNA"/>
</dbReference>
<dbReference type="Proteomes" id="UP001187192">
    <property type="component" value="Unassembled WGS sequence"/>
</dbReference>
<gene>
    <name evidence="1" type="ORF">TIFTF001_015428</name>
</gene>
<accession>A0AA88AHR2</accession>
<name>A0AA88AHR2_FICCA</name>
<protein>
    <submittedName>
        <fullName evidence="1">Uncharacterized protein</fullName>
    </submittedName>
</protein>
<evidence type="ECO:0000313" key="1">
    <source>
        <dbReference type="EMBL" id="GMN46243.1"/>
    </source>
</evidence>
<sequence length="138" mass="15034">MSDNYFLLGFKIGVGVSELGLGFGTKIEIQGRDQGSGLKLGFKTRVGSGFGVGIRSRLRFGIQVGVNISRLRSGSSFGTRAGVKNQIPSIYKVRARFWDSGWGRGQCLGSGFRIEVGVKFRNKGQSRDLGRRGRDLDT</sequence>
<proteinExistence type="predicted"/>
<keyword evidence="2" id="KW-1185">Reference proteome</keyword>
<evidence type="ECO:0000313" key="2">
    <source>
        <dbReference type="Proteomes" id="UP001187192"/>
    </source>
</evidence>
<comment type="caution">
    <text evidence="1">The sequence shown here is derived from an EMBL/GenBank/DDBJ whole genome shotgun (WGS) entry which is preliminary data.</text>
</comment>
<organism evidence="1 2">
    <name type="scientific">Ficus carica</name>
    <name type="common">Common fig</name>
    <dbReference type="NCBI Taxonomy" id="3494"/>
    <lineage>
        <taxon>Eukaryota</taxon>
        <taxon>Viridiplantae</taxon>
        <taxon>Streptophyta</taxon>
        <taxon>Embryophyta</taxon>
        <taxon>Tracheophyta</taxon>
        <taxon>Spermatophyta</taxon>
        <taxon>Magnoliopsida</taxon>
        <taxon>eudicotyledons</taxon>
        <taxon>Gunneridae</taxon>
        <taxon>Pentapetalae</taxon>
        <taxon>rosids</taxon>
        <taxon>fabids</taxon>
        <taxon>Rosales</taxon>
        <taxon>Moraceae</taxon>
        <taxon>Ficeae</taxon>
        <taxon>Ficus</taxon>
    </lineage>
</organism>